<evidence type="ECO:0000256" key="1">
    <source>
        <dbReference type="ARBA" id="ARBA00004651"/>
    </source>
</evidence>
<reference evidence="9 10" key="1">
    <citation type="submission" date="2018-03" db="EMBL/GenBank/DDBJ databases">
        <title>Genomic Encyclopedia of Archaeal and Bacterial Type Strains, Phase II (KMG-II): from individual species to whole genera.</title>
        <authorList>
            <person name="Goeker M."/>
        </authorList>
    </citation>
    <scope>NUCLEOTIDE SEQUENCE [LARGE SCALE GENOMIC DNA]</scope>
    <source>
        <strain evidence="9 10">DSM 100214</strain>
    </source>
</reference>
<feature type="transmembrane region" description="Helical" evidence="6">
    <location>
        <begin position="56"/>
        <end position="74"/>
    </location>
</feature>
<dbReference type="GO" id="GO:0005886">
    <property type="term" value="C:plasma membrane"/>
    <property type="evidence" value="ECO:0007669"/>
    <property type="project" value="UniProtKB-SubCell"/>
</dbReference>
<feature type="transmembrane region" description="Helical" evidence="6">
    <location>
        <begin position="249"/>
        <end position="266"/>
    </location>
</feature>
<feature type="transmembrane region" description="Helical" evidence="6">
    <location>
        <begin position="12"/>
        <end position="36"/>
    </location>
</feature>
<dbReference type="InterPro" id="IPR051449">
    <property type="entry name" value="ABC-2_transporter_component"/>
</dbReference>
<dbReference type="RefSeq" id="WP_110310337.1">
    <property type="nucleotide sequence ID" value="NZ_QICL01000008.1"/>
</dbReference>
<dbReference type="PANTHER" id="PTHR30294:SF29">
    <property type="entry name" value="MULTIDRUG ABC TRANSPORTER PERMEASE YBHS-RELATED"/>
    <property type="match status" value="1"/>
</dbReference>
<dbReference type="EMBL" id="QICL01000008">
    <property type="protein sequence ID" value="PXV65063.1"/>
    <property type="molecule type" value="Genomic_DNA"/>
</dbReference>
<dbReference type="NCBIfam" id="TIGR03521">
    <property type="entry name" value="GldG"/>
    <property type="match status" value="1"/>
</dbReference>
<feature type="domain" description="ABC-type uncharacterised transport system" evidence="7">
    <location>
        <begin position="436"/>
        <end position="738"/>
    </location>
</feature>
<feature type="transmembrane region" description="Helical" evidence="6">
    <location>
        <begin position="220"/>
        <end position="240"/>
    </location>
</feature>
<keyword evidence="4 6" id="KW-1133">Transmembrane helix</keyword>
<feature type="transmembrane region" description="Helical" evidence="6">
    <location>
        <begin position="134"/>
        <end position="158"/>
    </location>
</feature>
<evidence type="ECO:0000256" key="5">
    <source>
        <dbReference type="ARBA" id="ARBA00023136"/>
    </source>
</evidence>
<feature type="transmembrane region" description="Helical" evidence="6">
    <location>
        <begin position="773"/>
        <end position="794"/>
    </location>
</feature>
<sequence length="802" mass="90118">MGILIRKELLSILCSGIGLFFALIFLVASGSMLWFFEGNFNIMDTGYATLEKFFSLSSILFVLLIPALTMRLIAEEKRNRTLDMLRSRPISISAIIGSKWLASLLFVVLVLLPTFIYVYTLYVLGSPVGNLDLVVIMISYLSLIGLGGVFIAVGIFASSLSQNQIIAFVVALFINFVIYFGFDLLSALFDAGATRVFVASCGLSYHLSEVQRGVISMNNVLAFFNYIFIIYLTTLCVLSLKNKKTNKRLIVYGFGILVLNVVMLFLPNSRFDFTADKRYTISDYSKALVGSLAESESSQVKINVYLEGNLNFGFQRLRNATNQFLGDLNRYAGYKMEISFINPATLNVSREELPDYMAHREMPPIMLNEVDRDGKVSKQLIYPYAEVIVDGDTLQVSLLKNIKGNTAEENLTASIVNLEFQFVDALRLLMRNEPQAIAFIEGHGELPRAYVYDAEEALAKYFFVNRGEIGVDPSILDNFRVVIIAGPTKRYSEAEKYILDQYLMKGGRILWLIDGAYVSLEDLANKGQSASMRNETGLDDLLFTYGVRIESNFVQDAQSTQILVQNDSEAQPVTIPWYYSPLLLPSLDNIITKDITEVKAAFVSSVDVLNKSKSVSKNILLTTSQHSRIVPVPEMITFDVEHIQSDVHYFNESFLSVGVSLKGTFQSAFNNRLVPDSVSLQGYKTRLESADAKMIVVGSSDIIRNEVIGQGDNTEVLPMGYDRISGRRYGNKDFIVNAVNWLANDDGWMELRSKTQVLNLLDKKLIYEHRNKYAVLNILFPVCFIGLLIGGVILRRRYKYIR</sequence>
<dbReference type="Proteomes" id="UP000247973">
    <property type="component" value="Unassembled WGS sequence"/>
</dbReference>
<evidence type="ECO:0000256" key="6">
    <source>
        <dbReference type="SAM" id="Phobius"/>
    </source>
</evidence>
<dbReference type="AlphaFoldDB" id="A0A2V3PRR1"/>
<feature type="domain" description="DUF7088" evidence="8">
    <location>
        <begin position="275"/>
        <end position="387"/>
    </location>
</feature>
<gene>
    <name evidence="9" type="ORF">CLV62_10861</name>
</gene>
<evidence type="ECO:0000259" key="8">
    <source>
        <dbReference type="Pfam" id="PF23357"/>
    </source>
</evidence>
<keyword evidence="3 6" id="KW-0812">Transmembrane</keyword>
<evidence type="ECO:0000256" key="3">
    <source>
        <dbReference type="ARBA" id="ARBA00022692"/>
    </source>
</evidence>
<comment type="subcellular location">
    <subcellularLocation>
        <location evidence="1">Cell membrane</location>
        <topology evidence="1">Multi-pass membrane protein</topology>
    </subcellularLocation>
</comment>
<keyword evidence="5 6" id="KW-0472">Membrane</keyword>
<keyword evidence="2" id="KW-1003">Cell membrane</keyword>
<evidence type="ECO:0000313" key="9">
    <source>
        <dbReference type="EMBL" id="PXV65063.1"/>
    </source>
</evidence>
<organism evidence="9 10">
    <name type="scientific">Dysgonomonas alginatilytica</name>
    <dbReference type="NCBI Taxonomy" id="1605892"/>
    <lineage>
        <taxon>Bacteria</taxon>
        <taxon>Pseudomonadati</taxon>
        <taxon>Bacteroidota</taxon>
        <taxon>Bacteroidia</taxon>
        <taxon>Bacteroidales</taxon>
        <taxon>Dysgonomonadaceae</taxon>
        <taxon>Dysgonomonas</taxon>
    </lineage>
</organism>
<accession>A0A2V3PRR1</accession>
<dbReference type="OrthoDB" id="9777219at2"/>
<dbReference type="Pfam" id="PF23357">
    <property type="entry name" value="DUF7088"/>
    <property type="match status" value="1"/>
</dbReference>
<evidence type="ECO:0000256" key="4">
    <source>
        <dbReference type="ARBA" id="ARBA00022989"/>
    </source>
</evidence>
<feature type="transmembrane region" description="Helical" evidence="6">
    <location>
        <begin position="95"/>
        <end position="122"/>
    </location>
</feature>
<keyword evidence="10" id="KW-1185">Reference proteome</keyword>
<feature type="transmembrane region" description="Helical" evidence="6">
    <location>
        <begin position="165"/>
        <end position="182"/>
    </location>
</feature>
<dbReference type="PANTHER" id="PTHR30294">
    <property type="entry name" value="MEMBRANE COMPONENT OF ABC TRANSPORTER YHHJ-RELATED"/>
    <property type="match status" value="1"/>
</dbReference>
<dbReference type="InterPro" id="IPR019196">
    <property type="entry name" value="ABC_transp_unknown"/>
</dbReference>
<evidence type="ECO:0000259" key="7">
    <source>
        <dbReference type="Pfam" id="PF09822"/>
    </source>
</evidence>
<dbReference type="InterPro" id="IPR019863">
    <property type="entry name" value="Motility-assoc_ABC-rel_GldG"/>
</dbReference>
<dbReference type="Pfam" id="PF09822">
    <property type="entry name" value="ABC_transp_aux"/>
    <property type="match status" value="1"/>
</dbReference>
<comment type="caution">
    <text evidence="9">The sequence shown here is derived from an EMBL/GenBank/DDBJ whole genome shotgun (WGS) entry which is preliminary data.</text>
</comment>
<evidence type="ECO:0000313" key="10">
    <source>
        <dbReference type="Proteomes" id="UP000247973"/>
    </source>
</evidence>
<dbReference type="Pfam" id="PF12730">
    <property type="entry name" value="ABC2_membrane_4"/>
    <property type="match status" value="1"/>
</dbReference>
<name>A0A2V3PRR1_9BACT</name>
<evidence type="ECO:0000256" key="2">
    <source>
        <dbReference type="ARBA" id="ARBA00022475"/>
    </source>
</evidence>
<dbReference type="InterPro" id="IPR055396">
    <property type="entry name" value="DUF7088"/>
</dbReference>
<protein>
    <submittedName>
        <fullName evidence="9">ABC-2 type transport system permease protein</fullName>
    </submittedName>
</protein>
<proteinExistence type="predicted"/>